<keyword evidence="5" id="KW-1185">Reference proteome</keyword>
<sequence length="155" mass="17808">YCLCLLSLVSSAFQEEEDDVPEDDGDTQADFTVKVKPKIDVLSLLGHFDSEAGGVIWAVDKLSCSEDIRDGQLPSVNRTTMPELVEQLQEARDEKRRVRQKLREFEEAFFRLNGRNVQKEERSLLAKEYSEYKHIKAKLKLLEVLISKKDSSVFL</sequence>
<feature type="coiled-coil region" evidence="2">
    <location>
        <begin position="81"/>
        <end position="108"/>
    </location>
</feature>
<evidence type="ECO:0000313" key="5">
    <source>
        <dbReference type="Proteomes" id="UP000261540"/>
    </source>
</evidence>
<protein>
    <recommendedName>
        <fullName evidence="3">FAM13A-like domain-containing protein</fullName>
    </recommendedName>
</protein>
<proteinExistence type="inferred from homology"/>
<evidence type="ECO:0000259" key="3">
    <source>
        <dbReference type="Pfam" id="PF26116"/>
    </source>
</evidence>
<accession>A0A3B3STI5</accession>
<dbReference type="AlphaFoldDB" id="A0A3B3STI5"/>
<name>A0A3B3STI5_9TELE</name>
<dbReference type="Ensembl" id="ENSPKIT00000014321.1">
    <property type="protein sequence ID" value="ENSPKIP00000033431.1"/>
    <property type="gene ID" value="ENSPKIG00000013148.1"/>
</dbReference>
<keyword evidence="2" id="KW-0175">Coiled coil</keyword>
<dbReference type="GeneTree" id="ENSGT00950000183033"/>
<dbReference type="PANTHER" id="PTHR15904">
    <property type="entry name" value="FAM13"/>
    <property type="match status" value="1"/>
</dbReference>
<dbReference type="PANTHER" id="PTHR15904:SF18">
    <property type="entry name" value="PROTEIN FAM13A"/>
    <property type="match status" value="1"/>
</dbReference>
<dbReference type="Pfam" id="PF26116">
    <property type="entry name" value="FAM13A"/>
    <property type="match status" value="1"/>
</dbReference>
<comment type="similarity">
    <text evidence="1">Belongs to the FAM13 family.</text>
</comment>
<evidence type="ECO:0000256" key="2">
    <source>
        <dbReference type="SAM" id="Coils"/>
    </source>
</evidence>
<dbReference type="Proteomes" id="UP000261540">
    <property type="component" value="Unplaced"/>
</dbReference>
<organism evidence="4 5">
    <name type="scientific">Paramormyrops kingsleyae</name>
    <dbReference type="NCBI Taxonomy" id="1676925"/>
    <lineage>
        <taxon>Eukaryota</taxon>
        <taxon>Metazoa</taxon>
        <taxon>Chordata</taxon>
        <taxon>Craniata</taxon>
        <taxon>Vertebrata</taxon>
        <taxon>Euteleostomi</taxon>
        <taxon>Actinopterygii</taxon>
        <taxon>Neopterygii</taxon>
        <taxon>Teleostei</taxon>
        <taxon>Osteoglossocephala</taxon>
        <taxon>Osteoglossomorpha</taxon>
        <taxon>Osteoglossiformes</taxon>
        <taxon>Mormyridae</taxon>
        <taxon>Paramormyrops</taxon>
    </lineage>
</organism>
<reference evidence="4" key="2">
    <citation type="submission" date="2025-09" db="UniProtKB">
        <authorList>
            <consortium name="Ensembl"/>
        </authorList>
    </citation>
    <scope>IDENTIFICATION</scope>
</reference>
<feature type="domain" description="FAM13A-like" evidence="3">
    <location>
        <begin position="81"/>
        <end position="149"/>
    </location>
</feature>
<dbReference type="InterPro" id="IPR059029">
    <property type="entry name" value="FAM13A_dom"/>
</dbReference>
<dbReference type="InterPro" id="IPR039102">
    <property type="entry name" value="FAM13"/>
</dbReference>
<evidence type="ECO:0000313" key="4">
    <source>
        <dbReference type="Ensembl" id="ENSPKIP00000033431.1"/>
    </source>
</evidence>
<reference evidence="4" key="1">
    <citation type="submission" date="2025-08" db="UniProtKB">
        <authorList>
            <consortium name="Ensembl"/>
        </authorList>
    </citation>
    <scope>IDENTIFICATION</scope>
</reference>
<evidence type="ECO:0000256" key="1">
    <source>
        <dbReference type="ARBA" id="ARBA00007549"/>
    </source>
</evidence>